<name>A0A915INW1_ROMCU</name>
<sequence>INLAITLSYIVAHRQFWLWTSTIHEISPVISNEYNALAVKHQTTIKHKTNDNDDADVSATKIAGKDVADTKIVGKKGNDAMKIVQEGPDATKIAGEWGDATEDQKTLYRTQKEKQALSSGMREEM</sequence>
<dbReference type="Proteomes" id="UP000887565">
    <property type="component" value="Unplaced"/>
</dbReference>
<reference evidence="2" key="1">
    <citation type="submission" date="2022-11" db="UniProtKB">
        <authorList>
            <consortium name="WormBaseParasite"/>
        </authorList>
    </citation>
    <scope>IDENTIFICATION</scope>
</reference>
<proteinExistence type="predicted"/>
<organism evidence="1 2">
    <name type="scientific">Romanomermis culicivorax</name>
    <name type="common">Nematode worm</name>
    <dbReference type="NCBI Taxonomy" id="13658"/>
    <lineage>
        <taxon>Eukaryota</taxon>
        <taxon>Metazoa</taxon>
        <taxon>Ecdysozoa</taxon>
        <taxon>Nematoda</taxon>
        <taxon>Enoplea</taxon>
        <taxon>Dorylaimia</taxon>
        <taxon>Mermithida</taxon>
        <taxon>Mermithoidea</taxon>
        <taxon>Mermithidae</taxon>
        <taxon>Romanomermis</taxon>
    </lineage>
</organism>
<evidence type="ECO:0000313" key="2">
    <source>
        <dbReference type="WBParaSite" id="nRc.2.0.1.t15128-RA"/>
    </source>
</evidence>
<protein>
    <submittedName>
        <fullName evidence="2">Uncharacterized protein</fullName>
    </submittedName>
</protein>
<dbReference type="AlphaFoldDB" id="A0A915INW1"/>
<evidence type="ECO:0000313" key="1">
    <source>
        <dbReference type="Proteomes" id="UP000887565"/>
    </source>
</evidence>
<dbReference type="WBParaSite" id="nRc.2.0.1.t15128-RA">
    <property type="protein sequence ID" value="nRc.2.0.1.t15128-RA"/>
    <property type="gene ID" value="nRc.2.0.1.g15128"/>
</dbReference>
<keyword evidence="1" id="KW-1185">Reference proteome</keyword>
<accession>A0A915INW1</accession>